<gene>
    <name evidence="2" type="ORF">M422DRAFT_265060</name>
</gene>
<evidence type="ECO:0000313" key="2">
    <source>
        <dbReference type="EMBL" id="KIJ33032.1"/>
    </source>
</evidence>
<reference evidence="2 3" key="1">
    <citation type="submission" date="2014-06" db="EMBL/GenBank/DDBJ databases">
        <title>Evolutionary Origins and Diversification of the Mycorrhizal Mutualists.</title>
        <authorList>
            <consortium name="DOE Joint Genome Institute"/>
            <consortium name="Mycorrhizal Genomics Consortium"/>
            <person name="Kohler A."/>
            <person name="Kuo A."/>
            <person name="Nagy L.G."/>
            <person name="Floudas D."/>
            <person name="Copeland A."/>
            <person name="Barry K.W."/>
            <person name="Cichocki N."/>
            <person name="Veneault-Fourrey C."/>
            <person name="LaButti K."/>
            <person name="Lindquist E.A."/>
            <person name="Lipzen A."/>
            <person name="Lundell T."/>
            <person name="Morin E."/>
            <person name="Murat C."/>
            <person name="Riley R."/>
            <person name="Ohm R."/>
            <person name="Sun H."/>
            <person name="Tunlid A."/>
            <person name="Henrissat B."/>
            <person name="Grigoriev I.V."/>
            <person name="Hibbett D.S."/>
            <person name="Martin F."/>
        </authorList>
    </citation>
    <scope>NUCLEOTIDE SEQUENCE [LARGE SCALE GENOMIC DNA]</scope>
    <source>
        <strain evidence="2 3">SS14</strain>
    </source>
</reference>
<dbReference type="AlphaFoldDB" id="A0A0C9UUU3"/>
<evidence type="ECO:0000256" key="1">
    <source>
        <dbReference type="SAM" id="MobiDB-lite"/>
    </source>
</evidence>
<proteinExistence type="predicted"/>
<keyword evidence="3" id="KW-1185">Reference proteome</keyword>
<feature type="compositionally biased region" description="Polar residues" evidence="1">
    <location>
        <begin position="18"/>
        <end position="31"/>
    </location>
</feature>
<dbReference type="HOGENOM" id="CLU_2074614_0_0_1"/>
<dbReference type="Proteomes" id="UP000054279">
    <property type="component" value="Unassembled WGS sequence"/>
</dbReference>
<name>A0A0C9UUU3_SPHS4</name>
<sequence length="118" mass="12636">MSVASVASLANSLPAASGTDSSRTVPYDNKTATCTANHHGQDAVSASFTRRRCAQGGARSLRASQCTQIKDFLITASTKTQLPHRRPAQDGSLSLRPSAPQIKDFLIATDHDKRDLVR</sequence>
<dbReference type="EMBL" id="KN837218">
    <property type="protein sequence ID" value="KIJ33032.1"/>
    <property type="molecule type" value="Genomic_DNA"/>
</dbReference>
<evidence type="ECO:0000313" key="3">
    <source>
        <dbReference type="Proteomes" id="UP000054279"/>
    </source>
</evidence>
<accession>A0A0C9UUU3</accession>
<organism evidence="2 3">
    <name type="scientific">Sphaerobolus stellatus (strain SS14)</name>
    <dbReference type="NCBI Taxonomy" id="990650"/>
    <lineage>
        <taxon>Eukaryota</taxon>
        <taxon>Fungi</taxon>
        <taxon>Dikarya</taxon>
        <taxon>Basidiomycota</taxon>
        <taxon>Agaricomycotina</taxon>
        <taxon>Agaricomycetes</taxon>
        <taxon>Phallomycetidae</taxon>
        <taxon>Geastrales</taxon>
        <taxon>Sphaerobolaceae</taxon>
        <taxon>Sphaerobolus</taxon>
    </lineage>
</organism>
<feature type="region of interest" description="Disordered" evidence="1">
    <location>
        <begin position="10"/>
        <end position="31"/>
    </location>
</feature>
<feature type="region of interest" description="Disordered" evidence="1">
    <location>
        <begin position="78"/>
        <end position="97"/>
    </location>
</feature>
<protein>
    <submittedName>
        <fullName evidence="2">Uncharacterized protein</fullName>
    </submittedName>
</protein>